<dbReference type="AlphaFoldDB" id="A0A8H7I6C2"/>
<reference evidence="4" key="1">
    <citation type="submission" date="2020-09" db="EMBL/GenBank/DDBJ databases">
        <title>Comparative genome analyses of four rice-infecting Rhizoctonia solani isolates reveal extensive enrichment of homogalacturonan modification genes.</title>
        <authorList>
            <person name="Lee D.-Y."/>
            <person name="Jeon J."/>
            <person name="Kim K.-T."/>
            <person name="Cheong K."/>
            <person name="Song H."/>
            <person name="Choi G."/>
            <person name="Ko J."/>
            <person name="Opiyo S.O."/>
            <person name="Zuo S."/>
            <person name="Madhav S."/>
            <person name="Lee Y.-H."/>
            <person name="Wang G.-L."/>
        </authorList>
    </citation>
    <scope>NUCLEOTIDE SEQUENCE</scope>
    <source>
        <strain evidence="4">AG1-IA B2</strain>
    </source>
</reference>
<evidence type="ECO:0000313" key="4">
    <source>
        <dbReference type="EMBL" id="KAF8752217.1"/>
    </source>
</evidence>
<evidence type="ECO:0000259" key="3">
    <source>
        <dbReference type="PROSITE" id="PS00036"/>
    </source>
</evidence>
<comment type="caution">
    <text evidence="4">The sequence shown here is derived from an EMBL/GenBank/DDBJ whole genome shotgun (WGS) entry which is preliminary data.</text>
</comment>
<feature type="region of interest" description="Disordered" evidence="2">
    <location>
        <begin position="222"/>
        <end position="248"/>
    </location>
</feature>
<feature type="compositionally biased region" description="Low complexity" evidence="2">
    <location>
        <begin position="225"/>
        <end position="238"/>
    </location>
</feature>
<feature type="compositionally biased region" description="Low complexity" evidence="2">
    <location>
        <begin position="395"/>
        <end position="404"/>
    </location>
</feature>
<feature type="compositionally biased region" description="Low complexity" evidence="2">
    <location>
        <begin position="171"/>
        <end position="187"/>
    </location>
</feature>
<protein>
    <recommendedName>
        <fullName evidence="3">BZIP domain-containing protein</fullName>
    </recommendedName>
</protein>
<feature type="compositionally biased region" description="Low complexity" evidence="2">
    <location>
        <begin position="363"/>
        <end position="377"/>
    </location>
</feature>
<feature type="compositionally biased region" description="Pro residues" evidence="2">
    <location>
        <begin position="128"/>
        <end position="141"/>
    </location>
</feature>
<feature type="region of interest" description="Disordered" evidence="2">
    <location>
        <begin position="119"/>
        <end position="199"/>
    </location>
</feature>
<evidence type="ECO:0000313" key="5">
    <source>
        <dbReference type="Proteomes" id="UP000614334"/>
    </source>
</evidence>
<feature type="coiled-coil region" evidence="1">
    <location>
        <begin position="84"/>
        <end position="111"/>
    </location>
</feature>
<dbReference type="EMBL" id="JACYCF010000016">
    <property type="protein sequence ID" value="KAF8752217.1"/>
    <property type="molecule type" value="Genomic_DNA"/>
</dbReference>
<feature type="region of interest" description="Disordered" evidence="2">
    <location>
        <begin position="362"/>
        <end position="405"/>
    </location>
</feature>
<organism evidence="4 5">
    <name type="scientific">Rhizoctonia solani</name>
    <dbReference type="NCBI Taxonomy" id="456999"/>
    <lineage>
        <taxon>Eukaryota</taxon>
        <taxon>Fungi</taxon>
        <taxon>Dikarya</taxon>
        <taxon>Basidiomycota</taxon>
        <taxon>Agaricomycotina</taxon>
        <taxon>Agaricomycetes</taxon>
        <taxon>Cantharellales</taxon>
        <taxon>Ceratobasidiaceae</taxon>
        <taxon>Rhizoctonia</taxon>
    </lineage>
</organism>
<feature type="compositionally biased region" description="Basic and acidic residues" evidence="2">
    <location>
        <begin position="142"/>
        <end position="158"/>
    </location>
</feature>
<dbReference type="Proteomes" id="UP000614334">
    <property type="component" value="Unassembled WGS sequence"/>
</dbReference>
<feature type="domain" description="BZIP" evidence="3">
    <location>
        <begin position="27"/>
        <end position="40"/>
    </location>
</feature>
<proteinExistence type="predicted"/>
<keyword evidence="1" id="KW-0175">Coiled coil</keyword>
<feature type="region of interest" description="Disordered" evidence="2">
    <location>
        <begin position="1"/>
        <end position="42"/>
    </location>
</feature>
<dbReference type="InterPro" id="IPR004827">
    <property type="entry name" value="bZIP"/>
</dbReference>
<accession>A0A8H7I6C2</accession>
<dbReference type="GO" id="GO:0003700">
    <property type="term" value="F:DNA-binding transcription factor activity"/>
    <property type="evidence" value="ECO:0007669"/>
    <property type="project" value="InterPro"/>
</dbReference>
<sequence>MSPAARMSHSPPSTHEDEPTGTGLQSRSRNARAQARHRAKRKKYIETLEETVKRLQTIVDAAGLDPNAFPPPMPSAHVHSHPYLRELQDDNARLRREADALRVQIAALTAHVSAGSHVTSSLPMHYAPSPPPSDAHTPPPNSERDSKKRRMSAERDHAPLYLARLSPQGRTSPASASTSSLATTNSSIHTQTATTSGSSLSMLSPLQQQVVYNSLFSGLGSGANSTPSVSTGSSSQPSHASRPTSPPVPVSTFAVRLPPPIRLPVGLIATPCYYLPPCHSLYPLLTLGIAGGAVSGELGAAAWSAFQQSQLAQQNASNGQQSHSSLAAHEYPLIGPRIRVRAPNCGWSLPNGLAIGLPQSLESMRTSSPNTGSSSPPRFDPSRFESSARFDPPASASRFESSSSLFDPPRTLRTCLQGLLPGLAPPTRRRPGYLSGTSQKLVGVPARAVETMFYDHPGRSLLKV</sequence>
<gene>
    <name evidence="4" type="ORF">RHS01_07806</name>
</gene>
<dbReference type="CDD" id="cd14688">
    <property type="entry name" value="bZIP_YAP"/>
    <property type="match status" value="1"/>
</dbReference>
<evidence type="ECO:0000256" key="2">
    <source>
        <dbReference type="SAM" id="MobiDB-lite"/>
    </source>
</evidence>
<dbReference type="PROSITE" id="PS00036">
    <property type="entry name" value="BZIP_BASIC"/>
    <property type="match status" value="1"/>
</dbReference>
<name>A0A8H7I6C2_9AGAM</name>
<dbReference type="Gene3D" id="1.20.5.170">
    <property type="match status" value="1"/>
</dbReference>
<evidence type="ECO:0000256" key="1">
    <source>
        <dbReference type="SAM" id="Coils"/>
    </source>
</evidence>